<evidence type="ECO:0000259" key="1">
    <source>
        <dbReference type="Pfam" id="PF00149"/>
    </source>
</evidence>
<keyword evidence="3" id="KW-1185">Reference proteome</keyword>
<accession>A0A4S4C340</accession>
<feature type="domain" description="Calcineurin-like phosphoesterase" evidence="1">
    <location>
        <begin position="201"/>
        <end position="393"/>
    </location>
</feature>
<reference evidence="2 3" key="1">
    <citation type="submission" date="2019-04" db="EMBL/GenBank/DDBJ databases">
        <title>Bacillus sediminilitoris sp. nov., isolated from a tidal flat sediment on the East China Sea.</title>
        <authorList>
            <person name="Wei Y."/>
            <person name="Mao H."/>
            <person name="Fang J."/>
        </authorList>
    </citation>
    <scope>NUCLEOTIDE SEQUENCE [LARGE SCALE GENOMIC DNA]</scope>
    <source>
        <strain evidence="2 3">DSL-17</strain>
    </source>
</reference>
<protein>
    <recommendedName>
        <fullName evidence="1">Calcineurin-like phosphoesterase domain-containing protein</fullName>
    </recommendedName>
</protein>
<dbReference type="AlphaFoldDB" id="A0A4S4C340"/>
<dbReference type="EMBL" id="SSNT01000004">
    <property type="protein sequence ID" value="THF81574.1"/>
    <property type="molecule type" value="Genomic_DNA"/>
</dbReference>
<comment type="caution">
    <text evidence="2">The sequence shown here is derived from an EMBL/GenBank/DDBJ whole genome shotgun (WGS) entry which is preliminary data.</text>
</comment>
<dbReference type="Pfam" id="PF00149">
    <property type="entry name" value="Metallophos"/>
    <property type="match status" value="1"/>
</dbReference>
<dbReference type="InterPro" id="IPR051918">
    <property type="entry name" value="STPP_CPPED1"/>
</dbReference>
<proteinExistence type="predicted"/>
<evidence type="ECO:0000313" key="3">
    <source>
        <dbReference type="Proteomes" id="UP000310334"/>
    </source>
</evidence>
<dbReference type="PANTHER" id="PTHR43143">
    <property type="entry name" value="METALLOPHOSPHOESTERASE, CALCINEURIN SUPERFAMILY"/>
    <property type="match status" value="1"/>
</dbReference>
<organism evidence="2 3">
    <name type="scientific">Metabacillus sediminilitoris</name>
    <dbReference type="NCBI Taxonomy" id="2567941"/>
    <lineage>
        <taxon>Bacteria</taxon>
        <taxon>Bacillati</taxon>
        <taxon>Bacillota</taxon>
        <taxon>Bacilli</taxon>
        <taxon>Bacillales</taxon>
        <taxon>Bacillaceae</taxon>
        <taxon>Metabacillus</taxon>
    </lineage>
</organism>
<dbReference type="Gene3D" id="3.60.21.10">
    <property type="match status" value="1"/>
</dbReference>
<gene>
    <name evidence="2" type="ORF">E6W99_06635</name>
</gene>
<dbReference type="PANTHER" id="PTHR43143:SF5">
    <property type="entry name" value="SECRETED PROTEIN"/>
    <property type="match status" value="1"/>
</dbReference>
<dbReference type="Proteomes" id="UP000310334">
    <property type="component" value="Unassembled WGS sequence"/>
</dbReference>
<evidence type="ECO:0000313" key="2">
    <source>
        <dbReference type="EMBL" id="THF81574.1"/>
    </source>
</evidence>
<dbReference type="RefSeq" id="WP_136352408.1">
    <property type="nucleotide sequence ID" value="NZ_CP046266.1"/>
</dbReference>
<dbReference type="GO" id="GO:0016787">
    <property type="term" value="F:hydrolase activity"/>
    <property type="evidence" value="ECO:0007669"/>
    <property type="project" value="InterPro"/>
</dbReference>
<dbReference type="InterPro" id="IPR029052">
    <property type="entry name" value="Metallo-depent_PP-like"/>
</dbReference>
<dbReference type="InterPro" id="IPR004843">
    <property type="entry name" value="Calcineurin-like_PHP"/>
</dbReference>
<dbReference type="SUPFAM" id="SSF56300">
    <property type="entry name" value="Metallo-dependent phosphatases"/>
    <property type="match status" value="1"/>
</dbReference>
<dbReference type="OrthoDB" id="9772095at2"/>
<sequence length="506" mass="59510">MYRRILWRKYVVICITILLLSFLPLHFVKKNTIHSSSIEIHASKNLYLAHQYTSATNKHMYVSENAANTEPPKTYSPKGEKEFSKEKYRALKKHKSHANETRSITKFPYHRFDVTVDKDVKPSDKLFINWEGKSLQGRQVTMYGWNVSTGKWVELDRKLAGKDEFQLNGTFTAEDYVHNQQISVIVQDQISAQSKNYDYSFIWMSDTQYYAQDYPAIFNTVTEWISQNKSKMNIKYVFHTGDIVNKGNDEKQWKRADSYMNTLDVAKIPYGVLPGNHDKGDHFKKYEQYFGESRFRKKPYYGDSYQNNRGHYDLISANGKDYVFIYMGWEVRPEDIEWINKVLSRHSDRTAILSFHEYLQKNGKRSRIGNEIFEKVVVPNTNVAAILCGHYHSSEQLIDDIDDNLDGIPDRRVYQLIADYQKGPGGGNGFIRLLLVDEETNTIDVKTYSPYLDQYNFYKSDKYPKKDEFSMDMDVKKTEKMISTSYFEVNVYKRIMDEKVVYREMK</sequence>
<name>A0A4S4C340_9BACI</name>